<proteinExistence type="predicted"/>
<dbReference type="KEGG" id="sgu:SGLAU_32495"/>
<dbReference type="RefSeq" id="WP_043497186.1">
    <property type="nucleotide sequence ID" value="NZ_CP009438.1"/>
</dbReference>
<dbReference type="Proteomes" id="UP000029482">
    <property type="component" value="Chromosome"/>
</dbReference>
<name>A0A089WZ73_STRGA</name>
<dbReference type="KEGG" id="sgu:SGLAU_00005"/>
<feature type="region of interest" description="Disordered" evidence="1">
    <location>
        <begin position="1"/>
        <end position="26"/>
    </location>
</feature>
<organism evidence="2 4">
    <name type="scientific">Streptomyces glaucescens</name>
    <dbReference type="NCBI Taxonomy" id="1907"/>
    <lineage>
        <taxon>Bacteria</taxon>
        <taxon>Bacillati</taxon>
        <taxon>Actinomycetota</taxon>
        <taxon>Actinomycetes</taxon>
        <taxon>Kitasatosporales</taxon>
        <taxon>Streptomycetaceae</taxon>
        <taxon>Streptomyces</taxon>
    </lineage>
</organism>
<feature type="compositionally biased region" description="Low complexity" evidence="1">
    <location>
        <begin position="14"/>
        <end position="26"/>
    </location>
</feature>
<evidence type="ECO:0000313" key="3">
    <source>
        <dbReference type="EMBL" id="AIS02431.1"/>
    </source>
</evidence>
<dbReference type="EMBL" id="CP009438">
    <property type="protein sequence ID" value="AIS02431.1"/>
    <property type="molecule type" value="Genomic_DNA"/>
</dbReference>
<reference evidence="4" key="2">
    <citation type="journal article" date="2015" name="J. Biotechnol.">
        <title>Complete genome sequence of the actinobacterium Streptomyces glaucescens GLA.O (DSM 40922) consisting of a linear chromosome and one linear plasmid.</title>
        <authorList>
            <person name="Ortseifen V."/>
            <person name="Winkler A."/>
            <person name="Albersmeier A."/>
            <person name="Wendler S."/>
            <person name="Puhler A."/>
            <person name="Kalinowski J."/>
            <person name="Ruckert C."/>
        </authorList>
    </citation>
    <scope>NUCLEOTIDE SEQUENCE [LARGE SCALE GENOMIC DNA]</scope>
    <source>
        <strain evidence="4">DSM 40922 / GLA O</strain>
    </source>
</reference>
<keyword evidence="4" id="KW-1185">Reference proteome</keyword>
<dbReference type="HOGENOM" id="CLU_2920767_0_0_11"/>
<dbReference type="AlphaFoldDB" id="A0A089WZ73"/>
<accession>A0A089WZ73</accession>
<gene>
    <name evidence="2" type="ORF">SGLAU_00005</name>
    <name evidence="3" type="ORF">SGLAU_32495</name>
</gene>
<reference evidence="2" key="1">
    <citation type="submission" date="2014-09" db="EMBL/GenBank/DDBJ databases">
        <title>Complete genome sequence of the Actinobacterium Streptomyces glaucescens GLA.O (=DSM 40922) consisting of a linear chromosome and one linear plasmid.</title>
        <authorList>
            <person name="Ortseifen V."/>
            <person name="Albersmeier A."/>
            <person name="Winkler A."/>
            <person name="Puhler A."/>
            <person name="Kalinowski J."/>
            <person name="Ruckert C."/>
        </authorList>
    </citation>
    <scope>NUCLEOTIDE SEQUENCE [LARGE SCALE GENOMIC DNA]</scope>
    <source>
        <strain evidence="2">GLA.O</strain>
    </source>
</reference>
<evidence type="ECO:0000313" key="2">
    <source>
        <dbReference type="EMBL" id="AIR96033.1"/>
    </source>
</evidence>
<dbReference type="EMBL" id="CP009438">
    <property type="protein sequence ID" value="AIR96033.1"/>
    <property type="molecule type" value="Genomic_DNA"/>
</dbReference>
<evidence type="ECO:0000313" key="4">
    <source>
        <dbReference type="Proteomes" id="UP000029482"/>
    </source>
</evidence>
<protein>
    <submittedName>
        <fullName evidence="2">Uncharacterized protein</fullName>
    </submittedName>
</protein>
<sequence length="61" mass="6871">MSINSQGAADQHANQEQQEGQEVQQNNRRLRQATGQLFKIIVQGINFVGNLLRVIEFFGSL</sequence>
<evidence type="ECO:0000256" key="1">
    <source>
        <dbReference type="SAM" id="MobiDB-lite"/>
    </source>
</evidence>
<dbReference type="STRING" id="1907.SGLAU_00005"/>